<feature type="region of interest" description="Disordered" evidence="11">
    <location>
        <begin position="410"/>
        <end position="524"/>
    </location>
</feature>
<dbReference type="GO" id="GO:0016925">
    <property type="term" value="P:protein sumoylation"/>
    <property type="evidence" value="ECO:0007669"/>
    <property type="project" value="TreeGrafter"/>
</dbReference>
<dbReference type="PROSITE" id="PS51044">
    <property type="entry name" value="ZF_SP_RING"/>
    <property type="match status" value="1"/>
</dbReference>
<dbReference type="Gene3D" id="3.30.40.10">
    <property type="entry name" value="Zinc/RING finger domain, C3HC4 (zinc finger)"/>
    <property type="match status" value="1"/>
</dbReference>
<feature type="domain" description="PINIT" evidence="14">
    <location>
        <begin position="131"/>
        <end position="294"/>
    </location>
</feature>
<dbReference type="CDD" id="cd16792">
    <property type="entry name" value="SP-RING_Siz-like"/>
    <property type="match status" value="1"/>
</dbReference>
<dbReference type="GO" id="GO:0000785">
    <property type="term" value="C:chromatin"/>
    <property type="evidence" value="ECO:0007669"/>
    <property type="project" value="TreeGrafter"/>
</dbReference>
<dbReference type="GO" id="GO:0008270">
    <property type="term" value="F:zinc ion binding"/>
    <property type="evidence" value="ECO:0007669"/>
    <property type="project" value="UniProtKB-KW"/>
</dbReference>
<keyword evidence="6 10" id="KW-0863">Zinc-finger</keyword>
<sequence length="524" mass="57675">MASSNSEIRQLERTLSTLLNKQLQSICQQNSLKTSGVKAELQQRIKNALIENYAASPYQFRKIQESINSTAHGASTHSPQPNMPNSFTNDSNYNYATGRTSDFAPQAHRFAGASNPNQPVSGFGPSTGGGSTLNYYKNAHQNLRDLQFKTSPFYSIVSRIGDVRTCDVMSQHRSTVVIPIRVADQPSLISLGNDKSDRIMVFCAADRDAVQDIAFPHQSEIKVNGGDIKANLRGLKGKPGTTRPVDITSALRLKPSTYNNSVEFTYALTNKVKKHHLSPAETKFYLAAYLCKMVSVTELVAKIQRRKITKATVIQEINKKANDPDVVTTSTVLSLKCPLSYTRLSTPCRSVICQHIQCFDANSYLQLQEQGPQWLCPICNQPAPFENLAVDEYVKDILANTADTMEQVTIEPDGQWSTKSTESVPRKSRPSNSRASIDVDDDISVLTDNYSNGHGGTPHPYATPVRTFVGGETPASSSREQSSVPKSGGKRPAPEVIDLTLDSDEDDAPLFRAPKKMRTSSYDM</sequence>
<evidence type="ECO:0000256" key="2">
    <source>
        <dbReference type="ARBA" id="ARBA00004718"/>
    </source>
</evidence>
<evidence type="ECO:0000259" key="12">
    <source>
        <dbReference type="PROSITE" id="PS50800"/>
    </source>
</evidence>
<reference evidence="15" key="1">
    <citation type="submission" date="2022-07" db="EMBL/GenBank/DDBJ databases">
        <title>Genome Sequence of Xylaria arbuscula.</title>
        <authorList>
            <person name="Buettner E."/>
        </authorList>
    </citation>
    <scope>NUCLEOTIDE SEQUENCE</scope>
    <source>
        <strain evidence="15">VT107</strain>
    </source>
</reference>
<dbReference type="AlphaFoldDB" id="A0A9W8NGI2"/>
<dbReference type="EMBL" id="JANPWZ010000575">
    <property type="protein sequence ID" value="KAJ3574968.1"/>
    <property type="molecule type" value="Genomic_DNA"/>
</dbReference>
<dbReference type="Pfam" id="PF14324">
    <property type="entry name" value="PINIT"/>
    <property type="match status" value="1"/>
</dbReference>
<dbReference type="Pfam" id="PF02891">
    <property type="entry name" value="zf-MIZ"/>
    <property type="match status" value="1"/>
</dbReference>
<keyword evidence="16" id="KW-1185">Reference proteome</keyword>
<gene>
    <name evidence="15" type="ORF">NPX13_g4190</name>
</gene>
<dbReference type="InterPro" id="IPR003034">
    <property type="entry name" value="SAP_dom"/>
</dbReference>
<feature type="domain" description="SAP" evidence="12">
    <location>
        <begin position="15"/>
        <end position="49"/>
    </location>
</feature>
<dbReference type="PANTHER" id="PTHR10782">
    <property type="entry name" value="ZINC FINGER MIZ DOMAIN-CONTAINING PROTEIN"/>
    <property type="match status" value="1"/>
</dbReference>
<dbReference type="Gene3D" id="1.10.720.30">
    <property type="entry name" value="SAP domain"/>
    <property type="match status" value="1"/>
</dbReference>
<comment type="subcellular location">
    <subcellularLocation>
        <location evidence="1">Nucleus</location>
    </subcellularLocation>
</comment>
<evidence type="ECO:0000256" key="5">
    <source>
        <dbReference type="ARBA" id="ARBA00022723"/>
    </source>
</evidence>
<dbReference type="PANTHER" id="PTHR10782:SF4">
    <property type="entry name" value="TONALLI, ISOFORM E"/>
    <property type="match status" value="1"/>
</dbReference>
<dbReference type="PROSITE" id="PS50800">
    <property type="entry name" value="SAP"/>
    <property type="match status" value="1"/>
</dbReference>
<keyword evidence="5" id="KW-0479">Metal-binding</keyword>
<keyword evidence="8" id="KW-0862">Zinc</keyword>
<evidence type="ECO:0000256" key="11">
    <source>
        <dbReference type="SAM" id="MobiDB-lite"/>
    </source>
</evidence>
<evidence type="ECO:0000256" key="1">
    <source>
        <dbReference type="ARBA" id="ARBA00004123"/>
    </source>
</evidence>
<dbReference type="InterPro" id="IPR038654">
    <property type="entry name" value="PINIT_sf"/>
</dbReference>
<keyword evidence="9" id="KW-0539">Nucleus</keyword>
<comment type="caution">
    <text evidence="15">The sequence shown here is derived from an EMBL/GenBank/DDBJ whole genome shotgun (WGS) entry which is preliminary data.</text>
</comment>
<feature type="domain" description="SP-RING-type" evidence="13">
    <location>
        <begin position="322"/>
        <end position="407"/>
    </location>
</feature>
<dbReference type="InterPro" id="IPR004181">
    <property type="entry name" value="Znf_MIZ"/>
</dbReference>
<dbReference type="Gene3D" id="2.60.120.780">
    <property type="entry name" value="PINIT domain"/>
    <property type="match status" value="1"/>
</dbReference>
<evidence type="ECO:0000256" key="10">
    <source>
        <dbReference type="PROSITE-ProRule" id="PRU00452"/>
    </source>
</evidence>
<evidence type="ECO:0000259" key="14">
    <source>
        <dbReference type="PROSITE" id="PS51466"/>
    </source>
</evidence>
<evidence type="ECO:0000259" key="13">
    <source>
        <dbReference type="PROSITE" id="PS51044"/>
    </source>
</evidence>
<dbReference type="Pfam" id="PF02037">
    <property type="entry name" value="SAP"/>
    <property type="match status" value="1"/>
</dbReference>
<evidence type="ECO:0000256" key="7">
    <source>
        <dbReference type="ARBA" id="ARBA00022786"/>
    </source>
</evidence>
<dbReference type="SMART" id="SM00513">
    <property type="entry name" value="SAP"/>
    <property type="match status" value="1"/>
</dbReference>
<evidence type="ECO:0000256" key="3">
    <source>
        <dbReference type="ARBA" id="ARBA00005383"/>
    </source>
</evidence>
<feature type="compositionally biased region" description="Polar residues" evidence="11">
    <location>
        <begin position="474"/>
        <end position="485"/>
    </location>
</feature>
<dbReference type="InterPro" id="IPR031141">
    <property type="entry name" value="SIZ1/2_SP-RING"/>
</dbReference>
<keyword evidence="7" id="KW-0833">Ubl conjugation pathway</keyword>
<protein>
    <submittedName>
        <fullName evidence="15">Uncharacterized protein</fullName>
    </submittedName>
</protein>
<evidence type="ECO:0000256" key="8">
    <source>
        <dbReference type="ARBA" id="ARBA00022833"/>
    </source>
</evidence>
<dbReference type="VEuPathDB" id="FungiDB:F4678DRAFT_440177"/>
<evidence type="ECO:0000256" key="9">
    <source>
        <dbReference type="ARBA" id="ARBA00023242"/>
    </source>
</evidence>
<dbReference type="InterPro" id="IPR036361">
    <property type="entry name" value="SAP_dom_sf"/>
</dbReference>
<keyword evidence="4" id="KW-0808">Transferase</keyword>
<dbReference type="InterPro" id="IPR023321">
    <property type="entry name" value="PINIT"/>
</dbReference>
<evidence type="ECO:0000313" key="15">
    <source>
        <dbReference type="EMBL" id="KAJ3574968.1"/>
    </source>
</evidence>
<dbReference type="GO" id="GO:0061665">
    <property type="term" value="F:SUMO ligase activity"/>
    <property type="evidence" value="ECO:0007669"/>
    <property type="project" value="TreeGrafter"/>
</dbReference>
<comment type="pathway">
    <text evidence="2">Protein modification; protein sumoylation.</text>
</comment>
<dbReference type="GO" id="GO:0005634">
    <property type="term" value="C:nucleus"/>
    <property type="evidence" value="ECO:0007669"/>
    <property type="project" value="UniProtKB-SubCell"/>
</dbReference>
<dbReference type="InterPro" id="IPR013083">
    <property type="entry name" value="Znf_RING/FYVE/PHD"/>
</dbReference>
<evidence type="ECO:0000256" key="4">
    <source>
        <dbReference type="ARBA" id="ARBA00022679"/>
    </source>
</evidence>
<evidence type="ECO:0000256" key="6">
    <source>
        <dbReference type="ARBA" id="ARBA00022771"/>
    </source>
</evidence>
<accession>A0A9W8NGI2</accession>
<name>A0A9W8NGI2_9PEZI</name>
<comment type="similarity">
    <text evidence="3">Belongs to the PIAS family.</text>
</comment>
<evidence type="ECO:0000313" key="16">
    <source>
        <dbReference type="Proteomes" id="UP001148614"/>
    </source>
</evidence>
<dbReference type="Proteomes" id="UP001148614">
    <property type="component" value="Unassembled WGS sequence"/>
</dbReference>
<dbReference type="PROSITE" id="PS51466">
    <property type="entry name" value="PINIT"/>
    <property type="match status" value="1"/>
</dbReference>
<proteinExistence type="inferred from homology"/>
<organism evidence="15 16">
    <name type="scientific">Xylaria arbuscula</name>
    <dbReference type="NCBI Taxonomy" id="114810"/>
    <lineage>
        <taxon>Eukaryota</taxon>
        <taxon>Fungi</taxon>
        <taxon>Dikarya</taxon>
        <taxon>Ascomycota</taxon>
        <taxon>Pezizomycotina</taxon>
        <taxon>Sordariomycetes</taxon>
        <taxon>Xylariomycetidae</taxon>
        <taxon>Xylariales</taxon>
        <taxon>Xylariaceae</taxon>
        <taxon>Xylaria</taxon>
    </lineage>
</organism>